<evidence type="ECO:0000256" key="3">
    <source>
        <dbReference type="HAMAP-Rule" id="MF_01151"/>
    </source>
</evidence>
<dbReference type="EMBL" id="JAWNFV010000012">
    <property type="protein sequence ID" value="MDY5140918.1"/>
    <property type="molecule type" value="Genomic_DNA"/>
</dbReference>
<comment type="similarity">
    <text evidence="1 3 5">Belongs to the GrpE family.</text>
</comment>
<dbReference type="Proteomes" id="UP001288320">
    <property type="component" value="Unassembled WGS sequence"/>
</dbReference>
<dbReference type="CDD" id="cd00446">
    <property type="entry name" value="GrpE"/>
    <property type="match status" value="1"/>
</dbReference>
<protein>
    <recommendedName>
        <fullName evidence="3 4">Protein GrpE</fullName>
    </recommendedName>
    <alternativeName>
        <fullName evidence="3">HSP-70 cofactor</fullName>
    </alternativeName>
</protein>
<feature type="compositionally biased region" description="Basic and acidic residues" evidence="7">
    <location>
        <begin position="1"/>
        <end position="10"/>
    </location>
</feature>
<dbReference type="Gene3D" id="2.30.22.10">
    <property type="entry name" value="Head domain of nucleotide exchange factor GrpE"/>
    <property type="match status" value="1"/>
</dbReference>
<feature type="compositionally biased region" description="Gly residues" evidence="7">
    <location>
        <begin position="16"/>
        <end position="27"/>
    </location>
</feature>
<dbReference type="InterPro" id="IPR000740">
    <property type="entry name" value="GrpE"/>
</dbReference>
<keyword evidence="3" id="KW-0963">Cytoplasm</keyword>
<dbReference type="EMBL" id="JAWNFY010000004">
    <property type="protein sequence ID" value="MDY5145812.1"/>
    <property type="molecule type" value="Genomic_DNA"/>
</dbReference>
<dbReference type="PRINTS" id="PR00773">
    <property type="entry name" value="GRPEPROTEIN"/>
</dbReference>
<dbReference type="PROSITE" id="PS01071">
    <property type="entry name" value="GRPE"/>
    <property type="match status" value="1"/>
</dbReference>
<keyword evidence="3 4" id="KW-0346">Stress response</keyword>
<keyword evidence="6" id="KW-0175">Coiled coil</keyword>
<dbReference type="RefSeq" id="WP_087069988.1">
    <property type="nucleotide sequence ID" value="NZ_CAUPFC010000018.1"/>
</dbReference>
<dbReference type="InterPro" id="IPR009012">
    <property type="entry name" value="GrpE_head"/>
</dbReference>
<evidence type="ECO:0000256" key="4">
    <source>
        <dbReference type="RuleBase" id="RU000639"/>
    </source>
</evidence>
<dbReference type="GO" id="GO:0006457">
    <property type="term" value="P:protein folding"/>
    <property type="evidence" value="ECO:0007669"/>
    <property type="project" value="InterPro"/>
</dbReference>
<accession>A0AAW9HQ59</accession>
<evidence type="ECO:0000256" key="2">
    <source>
        <dbReference type="ARBA" id="ARBA00023186"/>
    </source>
</evidence>
<evidence type="ECO:0000256" key="5">
    <source>
        <dbReference type="RuleBase" id="RU004478"/>
    </source>
</evidence>
<proteinExistence type="inferred from homology"/>
<feature type="region of interest" description="Disordered" evidence="7">
    <location>
        <begin position="1"/>
        <end position="92"/>
    </location>
</feature>
<dbReference type="GO" id="GO:0005737">
    <property type="term" value="C:cytoplasm"/>
    <property type="evidence" value="ECO:0007669"/>
    <property type="project" value="UniProtKB-SubCell"/>
</dbReference>
<evidence type="ECO:0000256" key="1">
    <source>
        <dbReference type="ARBA" id="ARBA00009054"/>
    </source>
</evidence>
<feature type="compositionally biased region" description="Low complexity" evidence="7">
    <location>
        <begin position="28"/>
        <end position="45"/>
    </location>
</feature>
<dbReference type="InterPro" id="IPR013805">
    <property type="entry name" value="GrpE_CC"/>
</dbReference>
<dbReference type="Pfam" id="PF01025">
    <property type="entry name" value="GrpE"/>
    <property type="match status" value="1"/>
</dbReference>
<gene>
    <name evidence="3" type="primary">grpE</name>
    <name evidence="8" type="ORF">R6G74_06295</name>
    <name evidence="9" type="ORF">R6P33_02075</name>
</gene>
<comment type="subunit">
    <text evidence="3">Homodimer.</text>
</comment>
<evidence type="ECO:0000256" key="6">
    <source>
        <dbReference type="SAM" id="Coils"/>
    </source>
</evidence>
<dbReference type="GO" id="GO:0000774">
    <property type="term" value="F:adenyl-nucleotide exchange factor activity"/>
    <property type="evidence" value="ECO:0007669"/>
    <property type="project" value="InterPro"/>
</dbReference>
<feature type="coiled-coil region" evidence="6">
    <location>
        <begin position="101"/>
        <end position="128"/>
    </location>
</feature>
<evidence type="ECO:0000313" key="8">
    <source>
        <dbReference type="EMBL" id="MDY5140918.1"/>
    </source>
</evidence>
<keyword evidence="10" id="KW-1185">Reference proteome</keyword>
<comment type="function">
    <text evidence="3 4">Participates actively in the response to hyperosmotic and heat shock by preventing the aggregation of stress-denatured proteins, in association with DnaK and GrpE. It is the nucleotide exchange factor for DnaK and may function as a thermosensor. Unfolded proteins bind initially to DnaJ; upon interaction with the DnaJ-bound protein, DnaK hydrolyzes its bound ATP, resulting in the formation of a stable complex. GrpE releases ADP from DnaK; ATP binding to DnaK triggers the release of the substrate protein, thus completing the reaction cycle. Several rounds of ATP-dependent interactions between DnaJ, DnaK and GrpE are required for fully efficient folding.</text>
</comment>
<dbReference type="Gene3D" id="3.90.20.20">
    <property type="match status" value="1"/>
</dbReference>
<dbReference type="AlphaFoldDB" id="A0AAW9HQ59"/>
<sequence length="249" mass="25291">MSEDDLKRNGPESAGAGNGAGGSGAGAVSGNDDAATAAASPANAGESGTGTAQEPEVGAADAGEAGAAGAAQASDTHESDTEASGAEAGAGDTEAVAADPLSEAMATISTLEDQLKRAQASLYNTETEYTNYVRRSKQEAGAHRDSGTLKVIEALLPVLDDVELARQHGDLEGPTGLIAEKVEQILFSTFKVARFGAVGDEFDPEYHEALMNRSSAEATAQTIETLIQPGYTVADKVLRPARVGVVSPE</sequence>
<dbReference type="PANTHER" id="PTHR21237:SF23">
    <property type="entry name" value="GRPE PROTEIN HOMOLOG, MITOCHONDRIAL"/>
    <property type="match status" value="1"/>
</dbReference>
<dbReference type="SUPFAM" id="SSF51064">
    <property type="entry name" value="Head domain of nucleotide exchange factor GrpE"/>
    <property type="match status" value="1"/>
</dbReference>
<dbReference type="GO" id="GO:0042803">
    <property type="term" value="F:protein homodimerization activity"/>
    <property type="evidence" value="ECO:0007669"/>
    <property type="project" value="InterPro"/>
</dbReference>
<comment type="subcellular location">
    <subcellularLocation>
        <location evidence="3">Cytoplasm</location>
    </subcellularLocation>
</comment>
<reference evidence="8 10" key="1">
    <citation type="submission" date="2023-10" db="EMBL/GenBank/DDBJ databases">
        <title>Whole Genome based description of the genera Actinobaculum and Actinotignum reveals a complex phylogenetic relationship within the species included in the genus Actinotignum.</title>
        <authorList>
            <person name="Jensen C.S."/>
            <person name="Dargis R."/>
            <person name="Kemp M."/>
            <person name="Christensen J.J."/>
        </authorList>
    </citation>
    <scope>NUCLEOTIDE SEQUENCE</scope>
    <source>
        <strain evidence="9 10">SLA_B089</strain>
        <strain evidence="8">SLA_B245</strain>
    </source>
</reference>
<dbReference type="GeneID" id="92813483"/>
<name>A0AAW9HQ59_9ACTO</name>
<dbReference type="HAMAP" id="MF_01151">
    <property type="entry name" value="GrpE"/>
    <property type="match status" value="1"/>
</dbReference>
<feature type="compositionally biased region" description="Low complexity" evidence="7">
    <location>
        <begin position="58"/>
        <end position="73"/>
    </location>
</feature>
<evidence type="ECO:0000256" key="7">
    <source>
        <dbReference type="SAM" id="MobiDB-lite"/>
    </source>
</evidence>
<organism evidence="8 11">
    <name type="scientific">Actinotignum timonense</name>
    <dbReference type="NCBI Taxonomy" id="1870995"/>
    <lineage>
        <taxon>Bacteria</taxon>
        <taxon>Bacillati</taxon>
        <taxon>Actinomycetota</taxon>
        <taxon>Actinomycetes</taxon>
        <taxon>Actinomycetales</taxon>
        <taxon>Actinomycetaceae</taxon>
        <taxon>Actinotignum</taxon>
    </lineage>
</organism>
<dbReference type="PANTHER" id="PTHR21237">
    <property type="entry name" value="GRPE PROTEIN"/>
    <property type="match status" value="1"/>
</dbReference>
<keyword evidence="2 3" id="KW-0143">Chaperone</keyword>
<evidence type="ECO:0000313" key="11">
    <source>
        <dbReference type="Proteomes" id="UP001288320"/>
    </source>
</evidence>
<evidence type="ECO:0000313" key="9">
    <source>
        <dbReference type="EMBL" id="MDY5145812.1"/>
    </source>
</evidence>
<evidence type="ECO:0000313" key="10">
    <source>
        <dbReference type="Proteomes" id="UP001284901"/>
    </source>
</evidence>
<comment type="caution">
    <text evidence="8">The sequence shown here is derived from an EMBL/GenBank/DDBJ whole genome shotgun (WGS) entry which is preliminary data.</text>
</comment>
<dbReference type="Proteomes" id="UP001284901">
    <property type="component" value="Unassembled WGS sequence"/>
</dbReference>
<dbReference type="SUPFAM" id="SSF58014">
    <property type="entry name" value="Coiled-coil domain of nucleotide exchange factor GrpE"/>
    <property type="match status" value="1"/>
</dbReference>
<dbReference type="GO" id="GO:0051082">
    <property type="term" value="F:unfolded protein binding"/>
    <property type="evidence" value="ECO:0007669"/>
    <property type="project" value="TreeGrafter"/>
</dbReference>
<dbReference type="GO" id="GO:0051087">
    <property type="term" value="F:protein-folding chaperone binding"/>
    <property type="evidence" value="ECO:0007669"/>
    <property type="project" value="InterPro"/>
</dbReference>